<evidence type="ECO:0000256" key="4">
    <source>
        <dbReference type="ARBA" id="ARBA00023002"/>
    </source>
</evidence>
<comment type="cofactor">
    <cofactor evidence="1">
        <name>FAD</name>
        <dbReference type="ChEBI" id="CHEBI:57692"/>
    </cofactor>
</comment>
<keyword evidence="3" id="KW-0274">FAD</keyword>
<dbReference type="RefSeq" id="WP_244804128.1">
    <property type="nucleotide sequence ID" value="NZ_JALIEA010000012.1"/>
</dbReference>
<keyword evidence="4" id="KW-0560">Oxidoreductase</keyword>
<reference evidence="7" key="1">
    <citation type="submission" date="2022-04" db="EMBL/GenBank/DDBJ databases">
        <title>Corynebacterium kalidii LD5P10.</title>
        <authorList>
            <person name="Sun J.Q."/>
        </authorList>
    </citation>
    <scope>NUCLEOTIDE SEQUENCE</scope>
    <source>
        <strain evidence="7">LD5P10</strain>
    </source>
</reference>
<dbReference type="InterPro" id="IPR046373">
    <property type="entry name" value="Acyl-CoA_Oxase/DH_mid-dom_sf"/>
</dbReference>
<evidence type="ECO:0000256" key="3">
    <source>
        <dbReference type="ARBA" id="ARBA00022827"/>
    </source>
</evidence>
<feature type="domain" description="Acyl-CoA oxidase/dehydrogenase middle" evidence="6">
    <location>
        <begin position="112"/>
        <end position="198"/>
    </location>
</feature>
<dbReference type="FunFam" id="2.40.110.10:FF:000011">
    <property type="entry name" value="Acyl-CoA dehydrogenase FadE34"/>
    <property type="match status" value="1"/>
</dbReference>
<dbReference type="EMBL" id="JALIEA010000012">
    <property type="protein sequence ID" value="MCJ7858403.1"/>
    <property type="molecule type" value="Genomic_DNA"/>
</dbReference>
<dbReference type="GO" id="GO:0005886">
    <property type="term" value="C:plasma membrane"/>
    <property type="evidence" value="ECO:0007669"/>
    <property type="project" value="TreeGrafter"/>
</dbReference>
<proteinExistence type="predicted"/>
<dbReference type="SUPFAM" id="SSF56645">
    <property type="entry name" value="Acyl-CoA dehydrogenase NM domain-like"/>
    <property type="match status" value="1"/>
</dbReference>
<dbReference type="InterPro" id="IPR009100">
    <property type="entry name" value="AcylCoA_DH/oxidase_NM_dom_sf"/>
</dbReference>
<dbReference type="SUPFAM" id="SSF47203">
    <property type="entry name" value="Acyl-CoA dehydrogenase C-terminal domain-like"/>
    <property type="match status" value="1"/>
</dbReference>
<dbReference type="InterPro" id="IPR052161">
    <property type="entry name" value="Mycobact_Acyl-CoA_DH"/>
</dbReference>
<dbReference type="InterPro" id="IPR006091">
    <property type="entry name" value="Acyl-CoA_Oxase/DH_mid-dom"/>
</dbReference>
<evidence type="ECO:0000259" key="6">
    <source>
        <dbReference type="Pfam" id="PF02770"/>
    </source>
</evidence>
<dbReference type="Gene3D" id="2.40.110.10">
    <property type="entry name" value="Butyryl-CoA Dehydrogenase, subunit A, domain 2"/>
    <property type="match status" value="1"/>
</dbReference>
<dbReference type="Pfam" id="PF02770">
    <property type="entry name" value="Acyl-CoA_dh_M"/>
    <property type="match status" value="1"/>
</dbReference>
<protein>
    <submittedName>
        <fullName evidence="7">Acyl-CoA dehydrogenase family protein</fullName>
    </submittedName>
</protein>
<evidence type="ECO:0000256" key="5">
    <source>
        <dbReference type="SAM" id="MobiDB-lite"/>
    </source>
</evidence>
<feature type="region of interest" description="Disordered" evidence="5">
    <location>
        <begin position="391"/>
        <end position="415"/>
    </location>
</feature>
<organism evidence="7 8">
    <name type="scientific">Corynebacterium kalidii</name>
    <dbReference type="NCBI Taxonomy" id="2931982"/>
    <lineage>
        <taxon>Bacteria</taxon>
        <taxon>Bacillati</taxon>
        <taxon>Actinomycetota</taxon>
        <taxon>Actinomycetes</taxon>
        <taxon>Mycobacteriales</taxon>
        <taxon>Corynebacteriaceae</taxon>
        <taxon>Corynebacterium</taxon>
    </lineage>
</organism>
<dbReference type="Gene3D" id="1.10.540.10">
    <property type="entry name" value="Acyl-CoA dehydrogenase/oxidase, N-terminal domain"/>
    <property type="match status" value="1"/>
</dbReference>
<comment type="caution">
    <text evidence="7">The sequence shown here is derived from an EMBL/GenBank/DDBJ whole genome shotgun (WGS) entry which is preliminary data.</text>
</comment>
<evidence type="ECO:0000256" key="2">
    <source>
        <dbReference type="ARBA" id="ARBA00022630"/>
    </source>
</evidence>
<dbReference type="PANTHER" id="PTHR43292">
    <property type="entry name" value="ACYL-COA DEHYDROGENASE"/>
    <property type="match status" value="1"/>
</dbReference>
<dbReference type="GO" id="GO:0050660">
    <property type="term" value="F:flavin adenine dinucleotide binding"/>
    <property type="evidence" value="ECO:0007669"/>
    <property type="project" value="InterPro"/>
</dbReference>
<dbReference type="Gene3D" id="1.20.140.10">
    <property type="entry name" value="Butyryl-CoA Dehydrogenase, subunit A, domain 3"/>
    <property type="match status" value="1"/>
</dbReference>
<evidence type="ECO:0000313" key="8">
    <source>
        <dbReference type="Proteomes" id="UP001139207"/>
    </source>
</evidence>
<accession>A0A9X2AZ34</accession>
<dbReference type="PANTHER" id="PTHR43292:SF4">
    <property type="entry name" value="ACYL-COA DEHYDROGENASE FADE34"/>
    <property type="match status" value="1"/>
</dbReference>
<keyword evidence="8" id="KW-1185">Reference proteome</keyword>
<dbReference type="InterPro" id="IPR037069">
    <property type="entry name" value="AcylCoA_DH/ox_N_sf"/>
</dbReference>
<name>A0A9X2AZ34_9CORY</name>
<evidence type="ECO:0000256" key="1">
    <source>
        <dbReference type="ARBA" id="ARBA00001974"/>
    </source>
</evidence>
<evidence type="ECO:0000313" key="7">
    <source>
        <dbReference type="EMBL" id="MCJ7858403.1"/>
    </source>
</evidence>
<dbReference type="InterPro" id="IPR036250">
    <property type="entry name" value="AcylCo_DH-like_C"/>
</dbReference>
<keyword evidence="2" id="KW-0285">Flavoprotein</keyword>
<sequence length="415" mass="45399">MSSIYNEAAEWITDNWSGTDDLAWRNRIVDAGYGVPSWAPENFGRGYTRDQAREVLRAFDDAGVPGGARDVAPFSEVSWLLLPGAALTDYGTAEQKERLLRPMITREWDLGCLLYSEPGAGSDLASIQTTAELSGDGENYILNGQKVWTTNGHRATFAILIARTNWDVPKHAGISLFIVPMQQDGVEVVPVRQMTGDSEFNEVFLTDAVVPAANLIGGEGNGWKVLQSALGAERRGMGEMAQVGRDTVESGENGSPASSPLFTRSDDLVEAARAADRLDDPVIVDEIMKIHTWRLTNDWTQARAKMENRSRGASPLASLGKLANSRILHGASDLEYRLLGTRGLQYDKEGDPDAYRTSYDMMMGFFNSVGGGTDQIQRNIISERVLGLPRGAQPDKGVPFRDVRKAVNRSLSGEK</sequence>
<dbReference type="AlphaFoldDB" id="A0A9X2AZ34"/>
<dbReference type="GO" id="GO:0016627">
    <property type="term" value="F:oxidoreductase activity, acting on the CH-CH group of donors"/>
    <property type="evidence" value="ECO:0007669"/>
    <property type="project" value="InterPro"/>
</dbReference>
<dbReference type="Proteomes" id="UP001139207">
    <property type="component" value="Unassembled WGS sequence"/>
</dbReference>
<gene>
    <name evidence="7" type="ORF">MUN33_06695</name>
</gene>